<dbReference type="Pfam" id="PF03330">
    <property type="entry name" value="DPBB_1"/>
    <property type="match status" value="1"/>
</dbReference>
<feature type="chain" id="PRO_5010282467" description="RlpA-like protein double-psi beta-barrel domain-containing protein" evidence="1">
    <location>
        <begin position="28"/>
        <end position="288"/>
    </location>
</feature>
<protein>
    <recommendedName>
        <fullName evidence="2">RlpA-like protein double-psi beta-barrel domain-containing protein</fullName>
    </recommendedName>
</protein>
<comment type="caution">
    <text evidence="3">The sequence shown here is derived from an EMBL/GenBank/DDBJ whole genome shotgun (WGS) entry which is preliminary data.</text>
</comment>
<feature type="domain" description="RlpA-like protein double-psi beta-barrel" evidence="2">
    <location>
        <begin position="195"/>
        <end position="285"/>
    </location>
</feature>
<dbReference type="EMBL" id="MPIN01000001">
    <property type="protein sequence ID" value="OJH42351.1"/>
    <property type="molecule type" value="Genomic_DNA"/>
</dbReference>
<dbReference type="CDD" id="cd22268">
    <property type="entry name" value="DPBB_RlpA-like"/>
    <property type="match status" value="1"/>
</dbReference>
<dbReference type="InterPro" id="IPR008999">
    <property type="entry name" value="Actin-crosslinking"/>
</dbReference>
<reference evidence="3 4" key="2">
    <citation type="submission" date="2016-12" db="EMBL/GenBank/DDBJ databases">
        <title>Draft Genome Sequence of Cystobacter ferrugineus Strain Cbfe23.</title>
        <authorList>
            <person name="Akbar S."/>
            <person name="Dowd S.E."/>
            <person name="Stevens D.C."/>
        </authorList>
    </citation>
    <scope>NUCLEOTIDE SEQUENCE [LARGE SCALE GENOMIC DNA]</scope>
    <source>
        <strain evidence="3 4">Cbfe23</strain>
    </source>
</reference>
<sequence length="288" mass="30019">MLHRRNSRRLLHAASAILLFTSACDPAGGSSEGQDDTTETSSSALLTSGVSFKTVLGGQYIGAQDNGGGAVTATATAALEWEKFTLEDINGGALESGDTIFIRAGNGQYFQAVNGGGSTLNAATWNRLTWETFRIVKQNGSGVISNGDIVGLQTETGHWVLAENGGGGTVAAYGPAQGPWEQLTISGLPQGGPIATCNATWYGAEGEIPEGWPTASGEPFHRMALKAAHNSLPFGTQVKVTYQGKSVTVTINDRGGFRSPVCLDLTYGAFSTIANTDLGNIAVQYQIL</sequence>
<dbReference type="Gene3D" id="2.40.40.10">
    <property type="entry name" value="RlpA-like domain"/>
    <property type="match status" value="1"/>
</dbReference>
<dbReference type="Gene3D" id="2.80.10.50">
    <property type="match status" value="2"/>
</dbReference>
<dbReference type="AlphaFoldDB" id="A0A1L9BJB2"/>
<accession>A0A1L9BJB2</accession>
<gene>
    <name evidence="3" type="ORF">BON30_03870</name>
</gene>
<proteinExistence type="predicted"/>
<dbReference type="SUPFAM" id="SSF50685">
    <property type="entry name" value="Barwin-like endoglucanases"/>
    <property type="match status" value="1"/>
</dbReference>
<reference evidence="4" key="1">
    <citation type="submission" date="2016-11" db="EMBL/GenBank/DDBJ databases">
        <authorList>
            <person name="Shukria A."/>
            <person name="Stevens D.C."/>
        </authorList>
    </citation>
    <scope>NUCLEOTIDE SEQUENCE [LARGE SCALE GENOMIC DNA]</scope>
    <source>
        <strain evidence="4">Cbfe23</strain>
    </source>
</reference>
<dbReference type="InterPro" id="IPR009009">
    <property type="entry name" value="RlpA-like_DPBB"/>
</dbReference>
<feature type="signal peptide" evidence="1">
    <location>
        <begin position="1"/>
        <end position="27"/>
    </location>
</feature>
<dbReference type="PANTHER" id="PTHR34183:SF8">
    <property type="entry name" value="ENDOLYTIC PEPTIDOGLYCAN TRANSGLYCOSYLASE RLPA-RELATED"/>
    <property type="match status" value="1"/>
</dbReference>
<keyword evidence="1" id="KW-0732">Signal</keyword>
<evidence type="ECO:0000259" key="2">
    <source>
        <dbReference type="Pfam" id="PF03330"/>
    </source>
</evidence>
<dbReference type="CDD" id="cd00257">
    <property type="entry name" value="beta-trefoil_FSCN-like"/>
    <property type="match status" value="1"/>
</dbReference>
<evidence type="ECO:0000313" key="3">
    <source>
        <dbReference type="EMBL" id="OJH42351.1"/>
    </source>
</evidence>
<organism evidence="3 4">
    <name type="scientific">Cystobacter ferrugineus</name>
    <dbReference type="NCBI Taxonomy" id="83449"/>
    <lineage>
        <taxon>Bacteria</taxon>
        <taxon>Pseudomonadati</taxon>
        <taxon>Myxococcota</taxon>
        <taxon>Myxococcia</taxon>
        <taxon>Myxococcales</taxon>
        <taxon>Cystobacterineae</taxon>
        <taxon>Archangiaceae</taxon>
        <taxon>Cystobacter</taxon>
    </lineage>
</organism>
<dbReference type="PANTHER" id="PTHR34183">
    <property type="entry name" value="ENDOLYTIC PEPTIDOGLYCAN TRANSGLYCOSYLASE RLPA"/>
    <property type="match status" value="1"/>
</dbReference>
<dbReference type="InterPro" id="IPR036908">
    <property type="entry name" value="RlpA-like_sf"/>
</dbReference>
<dbReference type="RefSeq" id="WP_071896442.1">
    <property type="nucleotide sequence ID" value="NZ_MPIN01000001.1"/>
</dbReference>
<dbReference type="SUPFAM" id="SSF50405">
    <property type="entry name" value="Actin-crosslinking proteins"/>
    <property type="match status" value="1"/>
</dbReference>
<dbReference type="STRING" id="83449.BON30_03870"/>
<evidence type="ECO:0000313" key="4">
    <source>
        <dbReference type="Proteomes" id="UP000182229"/>
    </source>
</evidence>
<keyword evidence="4" id="KW-1185">Reference proteome</keyword>
<dbReference type="PROSITE" id="PS51257">
    <property type="entry name" value="PROKAR_LIPOPROTEIN"/>
    <property type="match status" value="1"/>
</dbReference>
<evidence type="ECO:0000256" key="1">
    <source>
        <dbReference type="SAM" id="SignalP"/>
    </source>
</evidence>
<name>A0A1L9BJB2_9BACT</name>
<dbReference type="Proteomes" id="UP000182229">
    <property type="component" value="Unassembled WGS sequence"/>
</dbReference>